<evidence type="ECO:0000313" key="2">
    <source>
        <dbReference type="EMBL" id="PQA56910.1"/>
    </source>
</evidence>
<gene>
    <name evidence="2" type="ORF">C5O19_16370</name>
</gene>
<keyword evidence="1" id="KW-0812">Transmembrane</keyword>
<name>A0A2S7IJS3_9BACT</name>
<dbReference type="OrthoDB" id="1139344at2"/>
<feature type="transmembrane region" description="Helical" evidence="1">
    <location>
        <begin position="16"/>
        <end position="39"/>
    </location>
</feature>
<dbReference type="EMBL" id="PTRA01000002">
    <property type="protein sequence ID" value="PQA56910.1"/>
    <property type="molecule type" value="Genomic_DNA"/>
</dbReference>
<comment type="caution">
    <text evidence="2">The sequence shown here is derived from an EMBL/GenBank/DDBJ whole genome shotgun (WGS) entry which is preliminary data.</text>
</comment>
<organism evidence="2 3">
    <name type="scientific">Siphonobacter curvatus</name>
    <dbReference type="NCBI Taxonomy" id="2094562"/>
    <lineage>
        <taxon>Bacteria</taxon>
        <taxon>Pseudomonadati</taxon>
        <taxon>Bacteroidota</taxon>
        <taxon>Cytophagia</taxon>
        <taxon>Cytophagales</taxon>
        <taxon>Cytophagaceae</taxon>
        <taxon>Siphonobacter</taxon>
    </lineage>
</organism>
<sequence>MILFTLPVVLGLSIEVYFIVFVLGVANYFFLQWLFTAVIKVDEKTRREVTWILTIASTPILYVALVLLYFQAMSYTPNLDFEAELWATQTHKRFQMAEDLIDRELLLGKDTTQVKDILGDPDRYGRCIWKKNSVNTWTYSMGSGGGSLSFLYHQLSLKFDQGRVVRAEHIEIDD</sequence>
<dbReference type="RefSeq" id="WP_104714484.1">
    <property type="nucleotide sequence ID" value="NZ_PTRA01000002.1"/>
</dbReference>
<evidence type="ECO:0000256" key="1">
    <source>
        <dbReference type="SAM" id="Phobius"/>
    </source>
</evidence>
<reference evidence="3" key="1">
    <citation type="submission" date="2018-02" db="EMBL/GenBank/DDBJ databases">
        <title>Genome sequencing of Solimonas sp. HR-BB.</title>
        <authorList>
            <person name="Lee Y."/>
            <person name="Jeon C.O."/>
        </authorList>
    </citation>
    <scope>NUCLEOTIDE SEQUENCE [LARGE SCALE GENOMIC DNA]</scope>
    <source>
        <strain evidence="3">HR-U</strain>
    </source>
</reference>
<keyword evidence="1" id="KW-1133">Transmembrane helix</keyword>
<feature type="transmembrane region" description="Helical" evidence="1">
    <location>
        <begin position="51"/>
        <end position="70"/>
    </location>
</feature>
<accession>A0A2S7IJS3</accession>
<keyword evidence="3" id="KW-1185">Reference proteome</keyword>
<dbReference type="AlphaFoldDB" id="A0A2S7IJS3"/>
<protein>
    <submittedName>
        <fullName evidence="2">Uncharacterized protein</fullName>
    </submittedName>
</protein>
<keyword evidence="1" id="KW-0472">Membrane</keyword>
<proteinExistence type="predicted"/>
<dbReference type="Proteomes" id="UP000239590">
    <property type="component" value="Unassembled WGS sequence"/>
</dbReference>
<evidence type="ECO:0000313" key="3">
    <source>
        <dbReference type="Proteomes" id="UP000239590"/>
    </source>
</evidence>